<dbReference type="OrthoDB" id="3682662at2759"/>
<protein>
    <recommendedName>
        <fullName evidence="4">Tubulin-specific chaperone A</fullName>
    </recommendedName>
</protein>
<evidence type="ECO:0000256" key="1">
    <source>
        <dbReference type="SAM" id="Coils"/>
    </source>
</evidence>
<proteinExistence type="predicted"/>
<feature type="coiled-coil region" evidence="1">
    <location>
        <begin position="99"/>
        <end position="126"/>
    </location>
</feature>
<organism evidence="2 3">
    <name type="scientific">Clathrospora elynae</name>
    <dbReference type="NCBI Taxonomy" id="706981"/>
    <lineage>
        <taxon>Eukaryota</taxon>
        <taxon>Fungi</taxon>
        <taxon>Dikarya</taxon>
        <taxon>Ascomycota</taxon>
        <taxon>Pezizomycotina</taxon>
        <taxon>Dothideomycetes</taxon>
        <taxon>Pleosporomycetidae</taxon>
        <taxon>Pleosporales</taxon>
        <taxon>Diademaceae</taxon>
        <taxon>Clathrospora</taxon>
    </lineage>
</organism>
<dbReference type="AlphaFoldDB" id="A0A6A5S665"/>
<keyword evidence="3" id="KW-1185">Reference proteome</keyword>
<dbReference type="EMBL" id="ML976212">
    <property type="protein sequence ID" value="KAF1936085.1"/>
    <property type="molecule type" value="Genomic_DNA"/>
</dbReference>
<reference evidence="2" key="1">
    <citation type="journal article" date="2020" name="Stud. Mycol.">
        <title>101 Dothideomycetes genomes: a test case for predicting lifestyles and emergence of pathogens.</title>
        <authorList>
            <person name="Haridas S."/>
            <person name="Albert R."/>
            <person name="Binder M."/>
            <person name="Bloem J."/>
            <person name="Labutti K."/>
            <person name="Salamov A."/>
            <person name="Andreopoulos B."/>
            <person name="Baker S."/>
            <person name="Barry K."/>
            <person name="Bills G."/>
            <person name="Bluhm B."/>
            <person name="Cannon C."/>
            <person name="Castanera R."/>
            <person name="Culley D."/>
            <person name="Daum C."/>
            <person name="Ezra D."/>
            <person name="Gonzalez J."/>
            <person name="Henrissat B."/>
            <person name="Kuo A."/>
            <person name="Liang C."/>
            <person name="Lipzen A."/>
            <person name="Lutzoni F."/>
            <person name="Magnuson J."/>
            <person name="Mondo S."/>
            <person name="Nolan M."/>
            <person name="Ohm R."/>
            <person name="Pangilinan J."/>
            <person name="Park H.-J."/>
            <person name="Ramirez L."/>
            <person name="Alfaro M."/>
            <person name="Sun H."/>
            <person name="Tritt A."/>
            <person name="Yoshinaga Y."/>
            <person name="Zwiers L.-H."/>
            <person name="Turgeon B."/>
            <person name="Goodwin S."/>
            <person name="Spatafora J."/>
            <person name="Crous P."/>
            <person name="Grigoriev I."/>
        </authorList>
    </citation>
    <scope>NUCLEOTIDE SEQUENCE</scope>
    <source>
        <strain evidence="2">CBS 161.51</strain>
    </source>
</reference>
<evidence type="ECO:0000313" key="2">
    <source>
        <dbReference type="EMBL" id="KAF1936085.1"/>
    </source>
</evidence>
<dbReference type="Proteomes" id="UP000800038">
    <property type="component" value="Unassembled WGS sequence"/>
</dbReference>
<name>A0A6A5S665_9PLEO</name>
<accession>A0A6A5S665</accession>
<sequence length="135" mass="15355">MSTGHPTPRATMFSTTFFFVLPSYYDKIDSRWEKISRLYDEAKSDVIPTKRDGAVNSLKAELEILESDVNEYRDLVKGVDAMDLAGVYVVAGKSPHRALQIAKEDVEDLEASFRMVEERISEVKADVSYRLTEEK</sequence>
<gene>
    <name evidence="2" type="ORF">EJ02DRAFT_459829</name>
</gene>
<evidence type="ECO:0008006" key="4">
    <source>
        <dbReference type="Google" id="ProtNLM"/>
    </source>
</evidence>
<keyword evidence="1" id="KW-0175">Coiled coil</keyword>
<evidence type="ECO:0000313" key="3">
    <source>
        <dbReference type="Proteomes" id="UP000800038"/>
    </source>
</evidence>